<organism evidence="2">
    <name type="scientific">uncultured Rubrobacteraceae bacterium</name>
    <dbReference type="NCBI Taxonomy" id="349277"/>
    <lineage>
        <taxon>Bacteria</taxon>
        <taxon>Bacillati</taxon>
        <taxon>Actinomycetota</taxon>
        <taxon>Rubrobacteria</taxon>
        <taxon>Rubrobacterales</taxon>
        <taxon>Rubrobacteraceae</taxon>
        <taxon>environmental samples</taxon>
    </lineage>
</organism>
<reference evidence="2" key="1">
    <citation type="submission" date="2020-02" db="EMBL/GenBank/DDBJ databases">
        <authorList>
            <person name="Meier V. D."/>
        </authorList>
    </citation>
    <scope>NUCLEOTIDE SEQUENCE</scope>
    <source>
        <strain evidence="2">AVDCRST_MAG01</strain>
    </source>
</reference>
<dbReference type="AlphaFoldDB" id="A0A6J4PJC6"/>
<proteinExistence type="predicted"/>
<dbReference type="EMBL" id="CADCUW010000281">
    <property type="protein sequence ID" value="CAA9415828.1"/>
    <property type="molecule type" value="Genomic_DNA"/>
</dbReference>
<feature type="compositionally biased region" description="Basic and acidic residues" evidence="1">
    <location>
        <begin position="188"/>
        <end position="197"/>
    </location>
</feature>
<evidence type="ECO:0000313" key="2">
    <source>
        <dbReference type="EMBL" id="CAA9415828.1"/>
    </source>
</evidence>
<accession>A0A6J4PJC6</accession>
<feature type="compositionally biased region" description="Basic and acidic residues" evidence="1">
    <location>
        <begin position="228"/>
        <end position="238"/>
    </location>
</feature>
<feature type="region of interest" description="Disordered" evidence="1">
    <location>
        <begin position="1"/>
        <end position="108"/>
    </location>
</feature>
<gene>
    <name evidence="2" type="ORF">AVDCRST_MAG01-01-1925</name>
</gene>
<protein>
    <submittedName>
        <fullName evidence="2">Short-chain dehydrogenase/reductase SDR</fullName>
    </submittedName>
</protein>
<evidence type="ECO:0000256" key="1">
    <source>
        <dbReference type="SAM" id="MobiDB-lite"/>
    </source>
</evidence>
<feature type="non-terminal residue" evidence="2">
    <location>
        <position position="1"/>
    </location>
</feature>
<feature type="region of interest" description="Disordered" evidence="1">
    <location>
        <begin position="134"/>
        <end position="284"/>
    </location>
</feature>
<name>A0A6J4PJC6_9ACTN</name>
<feature type="compositionally biased region" description="Basic residues" evidence="1">
    <location>
        <begin position="198"/>
        <end position="208"/>
    </location>
</feature>
<sequence length="284" mass="32757">EHLEGGPDHGLLDRDRPRDRRASGGQRLESLRLRPRCREDRVPRGPRVRVAPARRHGRNLHAGCRGRGRASRGGRRRPGQQRGLQPVRRRRGGPDGEGAPAVRDQRVRARQDVPVGAPGDAAAGLGQNRQHLLHGRQAHLPRRRLLPRDEVRRRVHKRRPPLRSRRLRRQGRGSRTGSHPHGLRRRRDRLDDRDVRPRGRPLRRFQRGRGKDREGQLRAGPVPQARRWPRDGGDDDRTRHIRGTSPRPLRRDALGPPLYLAPSPPSRPRLGRLRRYRLPPTREV</sequence>
<feature type="compositionally biased region" description="Basic residues" evidence="1">
    <location>
        <begin position="44"/>
        <end position="79"/>
    </location>
</feature>
<feature type="non-terminal residue" evidence="2">
    <location>
        <position position="284"/>
    </location>
</feature>
<feature type="compositionally biased region" description="Basic residues" evidence="1">
    <location>
        <begin position="153"/>
        <end position="172"/>
    </location>
</feature>
<feature type="compositionally biased region" description="Basic residues" evidence="1">
    <location>
        <begin position="134"/>
        <end position="145"/>
    </location>
</feature>
<feature type="compositionally biased region" description="Basic and acidic residues" evidence="1">
    <location>
        <begin position="1"/>
        <end position="22"/>
    </location>
</feature>
<feature type="compositionally biased region" description="Basic and acidic residues" evidence="1">
    <location>
        <begin position="29"/>
        <end position="43"/>
    </location>
</feature>